<feature type="transmembrane region" description="Helical" evidence="6">
    <location>
        <begin position="103"/>
        <end position="121"/>
    </location>
</feature>
<dbReference type="PROSITE" id="PS50850">
    <property type="entry name" value="MFS"/>
    <property type="match status" value="1"/>
</dbReference>
<dbReference type="RefSeq" id="WP_149279634.1">
    <property type="nucleotide sequence ID" value="NZ_CP043506.1"/>
</dbReference>
<dbReference type="PROSITE" id="PS51257">
    <property type="entry name" value="PROKAR_LIPOPROTEIN"/>
    <property type="match status" value="1"/>
</dbReference>
<accession>A0A5C1YQV5</accession>
<reference evidence="8 9" key="1">
    <citation type="submission" date="2019-09" db="EMBL/GenBank/DDBJ databases">
        <title>Genome sequencing of strain KACC 21233.</title>
        <authorList>
            <person name="Heo J."/>
            <person name="Kim S.-J."/>
            <person name="Kim J.-S."/>
            <person name="Hong S.-B."/>
            <person name="Kwon S.-W."/>
        </authorList>
    </citation>
    <scope>NUCLEOTIDE SEQUENCE [LARGE SCALE GENOMIC DNA]</scope>
    <source>
        <strain evidence="8 9">KACC 21233</strain>
    </source>
</reference>
<dbReference type="PANTHER" id="PTHR43124">
    <property type="entry name" value="PURINE EFFLUX PUMP PBUE"/>
    <property type="match status" value="1"/>
</dbReference>
<feature type="transmembrane region" description="Helical" evidence="6">
    <location>
        <begin position="133"/>
        <end position="156"/>
    </location>
</feature>
<feature type="transmembrane region" description="Helical" evidence="6">
    <location>
        <begin position="44"/>
        <end position="66"/>
    </location>
</feature>
<keyword evidence="2" id="KW-1003">Cell membrane</keyword>
<keyword evidence="4 6" id="KW-1133">Transmembrane helix</keyword>
<keyword evidence="3 6" id="KW-0812">Transmembrane</keyword>
<feature type="transmembrane region" description="Helical" evidence="6">
    <location>
        <begin position="210"/>
        <end position="232"/>
    </location>
</feature>
<evidence type="ECO:0000256" key="2">
    <source>
        <dbReference type="ARBA" id="ARBA00022475"/>
    </source>
</evidence>
<feature type="transmembrane region" description="Helical" evidence="6">
    <location>
        <begin position="78"/>
        <end position="97"/>
    </location>
</feature>
<keyword evidence="9" id="KW-1185">Reference proteome</keyword>
<organism evidence="8 9">
    <name type="scientific">Acetobacter vaccinii</name>
    <dbReference type="NCBI Taxonomy" id="2592655"/>
    <lineage>
        <taxon>Bacteria</taxon>
        <taxon>Pseudomonadati</taxon>
        <taxon>Pseudomonadota</taxon>
        <taxon>Alphaproteobacteria</taxon>
        <taxon>Acetobacterales</taxon>
        <taxon>Acetobacteraceae</taxon>
        <taxon>Acetobacter</taxon>
    </lineage>
</organism>
<feature type="transmembrane region" description="Helical" evidence="6">
    <location>
        <begin position="330"/>
        <end position="348"/>
    </location>
</feature>
<sequence length="401" mass="42049">MNRTSLWYSVLALVYGVAIAACHGKTLSMPVDIAHDFGISVAQASWVVSSVAFVAAVAAPVVGWLVDRWGERRSLAQGLFVAAVAGFLVSQTSHFGVLIGLRVIEGAGYILVVLSALSLLIRSNQGPRRVRALALWSVASPTGGALAVLFAAPLVAEDRWRLVFQAHAAILAIGLLFIPFVPRRDGAVKRPDIRIGAVFGIYRNRSVIRLSVALGLLCILDLGLATASQSYFIARRGVAPVLIGQTFLASVILMIASSYVCGRVLSHKGREHLVALTGCVIASVGGIIVFLPWVAVPVALGVSVLSSVGNGIQMAWLISRIPHVAPSEDLMGSTGGIVSQMLYIGMFVGPPVVLALLDDAPLFVFAAVIVAINVLPLVLARGIGGQGEQGTVFTQGVPAEL</sequence>
<proteinExistence type="predicted"/>
<dbReference type="PANTHER" id="PTHR43124:SF3">
    <property type="entry name" value="CHLORAMPHENICOL EFFLUX PUMP RV0191"/>
    <property type="match status" value="1"/>
</dbReference>
<dbReference type="Proteomes" id="UP000324536">
    <property type="component" value="Chromosome"/>
</dbReference>
<dbReference type="InterPro" id="IPR011701">
    <property type="entry name" value="MFS"/>
</dbReference>
<evidence type="ECO:0000256" key="4">
    <source>
        <dbReference type="ARBA" id="ARBA00022989"/>
    </source>
</evidence>
<feature type="transmembrane region" description="Helical" evidence="6">
    <location>
        <begin position="238"/>
        <end position="261"/>
    </location>
</feature>
<dbReference type="GO" id="GO:0005886">
    <property type="term" value="C:plasma membrane"/>
    <property type="evidence" value="ECO:0007669"/>
    <property type="project" value="UniProtKB-SubCell"/>
</dbReference>
<dbReference type="AlphaFoldDB" id="A0A5C1YQV5"/>
<feature type="domain" description="Major facilitator superfamily (MFS) profile" evidence="7">
    <location>
        <begin position="1"/>
        <end position="384"/>
    </location>
</feature>
<feature type="transmembrane region" description="Helical" evidence="6">
    <location>
        <begin position="360"/>
        <end position="380"/>
    </location>
</feature>
<dbReference type="Pfam" id="PF07690">
    <property type="entry name" value="MFS_1"/>
    <property type="match status" value="1"/>
</dbReference>
<dbReference type="EMBL" id="CP043506">
    <property type="protein sequence ID" value="QEO17958.1"/>
    <property type="molecule type" value="Genomic_DNA"/>
</dbReference>
<evidence type="ECO:0000313" key="9">
    <source>
        <dbReference type="Proteomes" id="UP000324536"/>
    </source>
</evidence>
<evidence type="ECO:0000256" key="3">
    <source>
        <dbReference type="ARBA" id="ARBA00022692"/>
    </source>
</evidence>
<evidence type="ECO:0000256" key="5">
    <source>
        <dbReference type="ARBA" id="ARBA00023136"/>
    </source>
</evidence>
<name>A0A5C1YQV5_9PROT</name>
<gene>
    <name evidence="8" type="ORF">FLP30_09590</name>
</gene>
<comment type="subcellular location">
    <subcellularLocation>
        <location evidence="1">Cell membrane</location>
        <topology evidence="1">Multi-pass membrane protein</topology>
    </subcellularLocation>
</comment>
<dbReference type="InterPro" id="IPR020846">
    <property type="entry name" value="MFS_dom"/>
</dbReference>
<keyword evidence="5 6" id="KW-0472">Membrane</keyword>
<dbReference type="GO" id="GO:0022857">
    <property type="term" value="F:transmembrane transporter activity"/>
    <property type="evidence" value="ECO:0007669"/>
    <property type="project" value="InterPro"/>
</dbReference>
<evidence type="ECO:0000259" key="7">
    <source>
        <dbReference type="PROSITE" id="PS50850"/>
    </source>
</evidence>
<dbReference type="Gene3D" id="1.20.1250.20">
    <property type="entry name" value="MFS general substrate transporter like domains"/>
    <property type="match status" value="1"/>
</dbReference>
<feature type="transmembrane region" description="Helical" evidence="6">
    <location>
        <begin position="162"/>
        <end position="181"/>
    </location>
</feature>
<dbReference type="OrthoDB" id="4332123at2"/>
<evidence type="ECO:0000256" key="1">
    <source>
        <dbReference type="ARBA" id="ARBA00004651"/>
    </source>
</evidence>
<evidence type="ECO:0000256" key="6">
    <source>
        <dbReference type="SAM" id="Phobius"/>
    </source>
</evidence>
<feature type="transmembrane region" description="Helical" evidence="6">
    <location>
        <begin position="273"/>
        <end position="293"/>
    </location>
</feature>
<evidence type="ECO:0000313" key="8">
    <source>
        <dbReference type="EMBL" id="QEO17958.1"/>
    </source>
</evidence>
<dbReference type="KEGG" id="acek:FLP30_09590"/>
<dbReference type="SUPFAM" id="SSF103473">
    <property type="entry name" value="MFS general substrate transporter"/>
    <property type="match status" value="1"/>
</dbReference>
<protein>
    <submittedName>
        <fullName evidence="8">MFS transporter</fullName>
    </submittedName>
</protein>
<dbReference type="InterPro" id="IPR036259">
    <property type="entry name" value="MFS_trans_sf"/>
</dbReference>
<dbReference type="InterPro" id="IPR050189">
    <property type="entry name" value="MFS_Efflux_Transporters"/>
</dbReference>